<organism evidence="1">
    <name type="scientific">Xenopus tropicalis</name>
    <name type="common">Western clawed frog</name>
    <name type="synonym">Silurana tropicalis</name>
    <dbReference type="NCBI Taxonomy" id="8364"/>
    <lineage>
        <taxon>Eukaryota</taxon>
        <taxon>Metazoa</taxon>
        <taxon>Chordata</taxon>
        <taxon>Craniata</taxon>
        <taxon>Vertebrata</taxon>
        <taxon>Euteleostomi</taxon>
        <taxon>Amphibia</taxon>
        <taxon>Batrachia</taxon>
        <taxon>Anura</taxon>
        <taxon>Pipoidea</taxon>
        <taxon>Pipidae</taxon>
        <taxon>Xenopodinae</taxon>
        <taxon>Xenopus</taxon>
        <taxon>Silurana</taxon>
    </lineage>
</organism>
<gene>
    <name evidence="1" type="ORF">XENTR_v900301275mg</name>
</gene>
<feature type="non-terminal residue" evidence="1">
    <location>
        <position position="1"/>
    </location>
</feature>
<protein>
    <submittedName>
        <fullName evidence="1">Uncharacterized protein</fullName>
    </submittedName>
</protein>
<name>A0A1B8Y7J8_XENTR</name>
<dbReference type="EMBL" id="KV460396">
    <property type="protein sequence ID" value="OCA18936.1"/>
    <property type="molecule type" value="Genomic_DNA"/>
</dbReference>
<sequence>LLIRSVLPHCSINGNKIKVPIHGPIVAADMGPLDRFSSLSARVGAETRGLPDRYLALNWADIDRA</sequence>
<proteinExistence type="predicted"/>
<reference evidence="1" key="1">
    <citation type="submission" date="2009-11" db="EMBL/GenBank/DDBJ databases">
        <authorList>
            <consortium name="US DOE Joint Genome Institute (JGI-PGF)"/>
            <person name="Ottilar R."/>
            <person name="Schmutz J."/>
            <person name="Salamov A."/>
            <person name="Cheng J.F."/>
            <person name="Lucas S."/>
            <person name="Pitluck S."/>
            <person name="Gundlach H."/>
            <person name="Guo Y."/>
            <person name="Haberer G."/>
            <person name="Nasrallah J."/>
            <person name="Mayer K.F.X."/>
            <person name="van de Peer Y."/>
            <person name="Weigel D."/>
            <person name="Grigoriev I.V."/>
        </authorList>
    </citation>
    <scope>NUCLEOTIDE SEQUENCE</scope>
    <source>
        <strain evidence="1">Nigerian</strain>
    </source>
</reference>
<evidence type="ECO:0000313" key="1">
    <source>
        <dbReference type="EMBL" id="OCA18936.1"/>
    </source>
</evidence>
<dbReference type="AlphaFoldDB" id="A0A1B8Y7J8"/>
<feature type="non-terminal residue" evidence="1">
    <location>
        <position position="65"/>
    </location>
</feature>
<accession>A0A1B8Y7J8</accession>
<reference evidence="1" key="3">
    <citation type="submission" date="2016-05" db="EMBL/GenBank/DDBJ databases">
        <title>WGS assembly of Xenopus tropicalis.</title>
        <authorList>
            <person name="Sessions A."/>
            <person name="Jenkins J."/>
            <person name="Mitros T."/>
            <person name="Lyons J.T."/>
            <person name="Dichmann D.S."/>
            <person name="Robert J."/>
            <person name="Harland R.M."/>
            <person name="Rokhsar D.S."/>
        </authorList>
    </citation>
    <scope>NUCLEOTIDE SEQUENCE</scope>
    <source>
        <strain evidence="1">Nigerian</strain>
    </source>
</reference>
<reference evidence="1" key="2">
    <citation type="journal article" date="2010" name="Science">
        <title>The genome of the Western clawed frog Xenopus tropicalis.</title>
        <authorList>
            <person name="Hellsten U."/>
            <person name="Harland R.M."/>
            <person name="Gilchrist M.J."/>
            <person name="Hendrix D."/>
            <person name="Jurka J."/>
            <person name="Kapitonov V."/>
            <person name="Ovcharenko I."/>
            <person name="Putnam N.H."/>
            <person name="Shu S."/>
            <person name="Taher L."/>
            <person name="Blitz I.L."/>
            <person name="Blumberg B."/>
            <person name="Dichmann D.S."/>
            <person name="Dubchak I."/>
            <person name="Amaya E."/>
            <person name="Detter J.C."/>
            <person name="Fletcher R."/>
            <person name="Gerhard D.S."/>
            <person name="Goodstein D."/>
            <person name="Graves T."/>
            <person name="Grigoriev I.V."/>
            <person name="Grimwood J."/>
            <person name="Kawashima T."/>
            <person name="Lindquist E."/>
            <person name="Lucas S.M."/>
            <person name="Mead P.E."/>
            <person name="Mitros T."/>
            <person name="Ogino H."/>
            <person name="Ohta Y."/>
            <person name="Poliakov A.V."/>
            <person name="Pollet N."/>
            <person name="Robert J."/>
            <person name="Salamov A."/>
            <person name="Sater A.K."/>
            <person name="Schmutz J."/>
            <person name="Terry A."/>
            <person name="Vize P.D."/>
            <person name="Warren W.C."/>
            <person name="Wells D."/>
            <person name="Wills A."/>
            <person name="Wilson R.K."/>
            <person name="Zimmerman L.B."/>
            <person name="Zorn A.M."/>
            <person name="Grainger R."/>
            <person name="Grammer T."/>
            <person name="Khokha M.K."/>
            <person name="Richardson P.M."/>
            <person name="Rokhsar D.S."/>
        </authorList>
    </citation>
    <scope>NUCLEOTIDE SEQUENCE [LARGE SCALE GENOMIC DNA]</scope>
    <source>
        <strain evidence="1">Nigerian</strain>
    </source>
</reference>